<dbReference type="InterPro" id="IPR013680">
    <property type="entry name" value="VDCC_a2/dsu"/>
</dbReference>
<dbReference type="AlphaFoldDB" id="L5MHP4"/>
<evidence type="ECO:0000313" key="3">
    <source>
        <dbReference type="Proteomes" id="UP000010556"/>
    </source>
</evidence>
<feature type="domain" description="Voltage-dependent calcium channel alpha-2/delta subunit conserved region" evidence="1">
    <location>
        <begin position="396"/>
        <end position="502"/>
    </location>
</feature>
<dbReference type="PANTHER" id="PTHR10166">
    <property type="entry name" value="VOLTAGE-DEPENDENT CALCIUM CHANNEL SUBUNIT ALPHA-2/DELTA-RELATED"/>
    <property type="match status" value="1"/>
</dbReference>
<sequence length="529" mass="58829">MLVLVREEKRVLFLTNDYFFTDISDTPFSLGVVLTQGHGEHILLGNTSVEEGLHDLLHPDLTLASDWIYCITDIDPDHRKLSQREAMVRFLTGEDPDLEESERVADMAFLGTRAGLLRSSLFVGSEKVSNKKFLTPGDKASVFTMDHFPLWYRQAAEQPAGSFIFNLRTPEGPEGPGEPGVVTVSTAVAVTVDEKTAIAAAVGIQMRLDFLQRMFWAATQQVGVMEDLDCFIVDNNGFILLSERPQEVHALPLLTAALCREASQASQAEHMGLPGTERAELTRLLRLPWELLWVTMYDYQAMCKPPSHHHSAARPLVSTPFGNHTRQSSQERPGHSVLTGVFVTGARNHVSPPIWKQVPPPGAPLSSASICAYKAEPHKHRKQDMLQPCDTEYPVFVHQRAIQEVNGIIDCGACQKIFVMQQIPNSNLLLLVTDPTCDCSIFPPVLQEATEVKYILLICHNVQVTPAHNASIKCDRMRSQKLRRRPDSCHAFHPEENAQDCGGTSETCASLPLLLLPLCAWLLPPQLLR</sequence>
<dbReference type="GO" id="GO:0005245">
    <property type="term" value="F:voltage-gated calcium channel activity"/>
    <property type="evidence" value="ECO:0007669"/>
    <property type="project" value="TreeGrafter"/>
</dbReference>
<dbReference type="InterPro" id="IPR051173">
    <property type="entry name" value="Ca_channel_alpha-2/delta"/>
</dbReference>
<reference evidence="3" key="1">
    <citation type="journal article" date="2013" name="Science">
        <title>Comparative analysis of bat genomes provides insight into the evolution of flight and immunity.</title>
        <authorList>
            <person name="Zhang G."/>
            <person name="Cowled C."/>
            <person name="Shi Z."/>
            <person name="Huang Z."/>
            <person name="Bishop-Lilly K.A."/>
            <person name="Fang X."/>
            <person name="Wynne J.W."/>
            <person name="Xiong Z."/>
            <person name="Baker M.L."/>
            <person name="Zhao W."/>
            <person name="Tachedjian M."/>
            <person name="Zhu Y."/>
            <person name="Zhou P."/>
            <person name="Jiang X."/>
            <person name="Ng J."/>
            <person name="Yang L."/>
            <person name="Wu L."/>
            <person name="Xiao J."/>
            <person name="Feng Y."/>
            <person name="Chen Y."/>
            <person name="Sun X."/>
            <person name="Zhang Y."/>
            <person name="Marsh G.A."/>
            <person name="Crameri G."/>
            <person name="Broder C.C."/>
            <person name="Frey K.G."/>
            <person name="Wang L.F."/>
            <person name="Wang J."/>
        </authorList>
    </citation>
    <scope>NUCLEOTIDE SEQUENCE [LARGE SCALE GENOMIC DNA]</scope>
</reference>
<evidence type="ECO:0000313" key="2">
    <source>
        <dbReference type="EMBL" id="ELK37785.1"/>
    </source>
</evidence>
<protein>
    <submittedName>
        <fullName evidence="2">Voltage-dependent calcium channel subunit alpha-2/delta-4</fullName>
    </submittedName>
</protein>
<dbReference type="Pfam" id="PF08473">
    <property type="entry name" value="VGCC_alpha2"/>
    <property type="match status" value="1"/>
</dbReference>
<proteinExistence type="predicted"/>
<accession>L5MHP4</accession>
<name>L5MHP4_MYODS</name>
<keyword evidence="3" id="KW-1185">Reference proteome</keyword>
<dbReference type="PANTHER" id="PTHR10166:SF59">
    <property type="entry name" value="VOLTAGE-DEPENDENT CALCIUM CHANNEL SUBUNIT ALPHA-2_DELTA-4"/>
    <property type="match status" value="1"/>
</dbReference>
<evidence type="ECO:0000259" key="1">
    <source>
        <dbReference type="Pfam" id="PF08473"/>
    </source>
</evidence>
<dbReference type="EMBL" id="KB099993">
    <property type="protein sequence ID" value="ELK37785.1"/>
    <property type="molecule type" value="Genomic_DNA"/>
</dbReference>
<dbReference type="Proteomes" id="UP000010556">
    <property type="component" value="Unassembled WGS sequence"/>
</dbReference>
<gene>
    <name evidence="2" type="ORF">MDA_GLEAN10011813</name>
</gene>
<dbReference type="GO" id="GO:0005891">
    <property type="term" value="C:voltage-gated calcium channel complex"/>
    <property type="evidence" value="ECO:0007669"/>
    <property type="project" value="TreeGrafter"/>
</dbReference>
<organism evidence="2 3">
    <name type="scientific">Myotis davidii</name>
    <name type="common">David's myotis</name>
    <dbReference type="NCBI Taxonomy" id="225400"/>
    <lineage>
        <taxon>Eukaryota</taxon>
        <taxon>Metazoa</taxon>
        <taxon>Chordata</taxon>
        <taxon>Craniata</taxon>
        <taxon>Vertebrata</taxon>
        <taxon>Euteleostomi</taxon>
        <taxon>Mammalia</taxon>
        <taxon>Eutheria</taxon>
        <taxon>Laurasiatheria</taxon>
        <taxon>Chiroptera</taxon>
        <taxon>Yangochiroptera</taxon>
        <taxon>Vespertilionidae</taxon>
        <taxon>Myotis</taxon>
    </lineage>
</organism>